<sequence>MSSIPEKPTKTHPHSASSTHGPAPITPTSSCTPPHSAPRRQGRGSAPPHPTPPQTRPTQLHHRRSADSNARDPTSKKRTQPPYLTCCNPSTPPSTSLRTRQSGEQHTAKPATIWPSSAAPARQSMREKHAPAGKPGRAGQLFQ</sequence>
<evidence type="ECO:0000313" key="2">
    <source>
        <dbReference type="EMBL" id="KAK5604513.1"/>
    </source>
</evidence>
<feature type="non-terminal residue" evidence="2">
    <location>
        <position position="143"/>
    </location>
</feature>
<dbReference type="AlphaFoldDB" id="A0AAV9R5F3"/>
<accession>A0AAV9R5F3</accession>
<keyword evidence="3" id="KW-1185">Reference proteome</keyword>
<name>A0AAV9R5F3_9TELE</name>
<protein>
    <submittedName>
        <fullName evidence="2">Uncharacterized protein</fullName>
    </submittedName>
</protein>
<feature type="compositionally biased region" description="Polar residues" evidence="1">
    <location>
        <begin position="14"/>
        <end position="33"/>
    </location>
</feature>
<evidence type="ECO:0000256" key="1">
    <source>
        <dbReference type="SAM" id="MobiDB-lite"/>
    </source>
</evidence>
<organism evidence="2 3">
    <name type="scientific">Crenichthys baileyi</name>
    <name type="common">White River springfish</name>
    <dbReference type="NCBI Taxonomy" id="28760"/>
    <lineage>
        <taxon>Eukaryota</taxon>
        <taxon>Metazoa</taxon>
        <taxon>Chordata</taxon>
        <taxon>Craniata</taxon>
        <taxon>Vertebrata</taxon>
        <taxon>Euteleostomi</taxon>
        <taxon>Actinopterygii</taxon>
        <taxon>Neopterygii</taxon>
        <taxon>Teleostei</taxon>
        <taxon>Neoteleostei</taxon>
        <taxon>Acanthomorphata</taxon>
        <taxon>Ovalentaria</taxon>
        <taxon>Atherinomorphae</taxon>
        <taxon>Cyprinodontiformes</taxon>
        <taxon>Goodeidae</taxon>
        <taxon>Crenichthys</taxon>
    </lineage>
</organism>
<proteinExistence type="predicted"/>
<gene>
    <name evidence="2" type="ORF">CRENBAI_015849</name>
</gene>
<dbReference type="EMBL" id="JAHHUM010002339">
    <property type="protein sequence ID" value="KAK5604513.1"/>
    <property type="molecule type" value="Genomic_DNA"/>
</dbReference>
<feature type="compositionally biased region" description="Basic and acidic residues" evidence="1">
    <location>
        <begin position="65"/>
        <end position="75"/>
    </location>
</feature>
<evidence type="ECO:0000313" key="3">
    <source>
        <dbReference type="Proteomes" id="UP001311232"/>
    </source>
</evidence>
<dbReference type="Proteomes" id="UP001311232">
    <property type="component" value="Unassembled WGS sequence"/>
</dbReference>
<feature type="region of interest" description="Disordered" evidence="1">
    <location>
        <begin position="1"/>
        <end position="143"/>
    </location>
</feature>
<comment type="caution">
    <text evidence="2">The sequence shown here is derived from an EMBL/GenBank/DDBJ whole genome shotgun (WGS) entry which is preliminary data.</text>
</comment>
<feature type="compositionally biased region" description="Polar residues" evidence="1">
    <location>
        <begin position="87"/>
        <end position="100"/>
    </location>
</feature>
<reference evidence="2 3" key="1">
    <citation type="submission" date="2021-06" db="EMBL/GenBank/DDBJ databases">
        <authorList>
            <person name="Palmer J.M."/>
        </authorList>
    </citation>
    <scope>NUCLEOTIDE SEQUENCE [LARGE SCALE GENOMIC DNA]</scope>
    <source>
        <strain evidence="2 3">MEX-2019</strain>
        <tissue evidence="2">Muscle</tissue>
    </source>
</reference>